<sequence length="37" mass="4403">LRYQRILEKQKGYEYIPDSVLISNPQKSRYMGTADKI</sequence>
<name>X1HWU3_9ZZZZ</name>
<gene>
    <name evidence="1" type="ORF">S03H2_28648</name>
</gene>
<accession>X1HWU3</accession>
<comment type="caution">
    <text evidence="1">The sequence shown here is derived from an EMBL/GenBank/DDBJ whole genome shotgun (WGS) entry which is preliminary data.</text>
</comment>
<evidence type="ECO:0000313" key="1">
    <source>
        <dbReference type="EMBL" id="GAH58299.1"/>
    </source>
</evidence>
<protein>
    <submittedName>
        <fullName evidence="1">Uncharacterized protein</fullName>
    </submittedName>
</protein>
<dbReference type="AlphaFoldDB" id="X1HWU3"/>
<feature type="non-terminal residue" evidence="1">
    <location>
        <position position="1"/>
    </location>
</feature>
<proteinExistence type="predicted"/>
<dbReference type="EMBL" id="BARU01017264">
    <property type="protein sequence ID" value="GAH58299.1"/>
    <property type="molecule type" value="Genomic_DNA"/>
</dbReference>
<organism evidence="1">
    <name type="scientific">marine sediment metagenome</name>
    <dbReference type="NCBI Taxonomy" id="412755"/>
    <lineage>
        <taxon>unclassified sequences</taxon>
        <taxon>metagenomes</taxon>
        <taxon>ecological metagenomes</taxon>
    </lineage>
</organism>
<reference evidence="1" key="1">
    <citation type="journal article" date="2014" name="Front. Microbiol.">
        <title>High frequency of phylogenetically diverse reductive dehalogenase-homologous genes in deep subseafloor sedimentary metagenomes.</title>
        <authorList>
            <person name="Kawai M."/>
            <person name="Futagami T."/>
            <person name="Toyoda A."/>
            <person name="Takaki Y."/>
            <person name="Nishi S."/>
            <person name="Hori S."/>
            <person name="Arai W."/>
            <person name="Tsubouchi T."/>
            <person name="Morono Y."/>
            <person name="Uchiyama I."/>
            <person name="Ito T."/>
            <person name="Fujiyama A."/>
            <person name="Inagaki F."/>
            <person name="Takami H."/>
        </authorList>
    </citation>
    <scope>NUCLEOTIDE SEQUENCE</scope>
    <source>
        <strain evidence="1">Expedition CK06-06</strain>
    </source>
</reference>